<feature type="non-terminal residue" evidence="1">
    <location>
        <position position="1"/>
    </location>
</feature>
<dbReference type="Pfam" id="PF11957">
    <property type="entry name" value="efThoc1"/>
    <property type="match status" value="1"/>
</dbReference>
<protein>
    <submittedName>
        <fullName evidence="1">Uncharacterized protein</fullName>
    </submittedName>
</protein>
<organism evidence="1">
    <name type="scientific">Medioppia subpectinata</name>
    <dbReference type="NCBI Taxonomy" id="1979941"/>
    <lineage>
        <taxon>Eukaryota</taxon>
        <taxon>Metazoa</taxon>
        <taxon>Ecdysozoa</taxon>
        <taxon>Arthropoda</taxon>
        <taxon>Chelicerata</taxon>
        <taxon>Arachnida</taxon>
        <taxon>Acari</taxon>
        <taxon>Acariformes</taxon>
        <taxon>Sarcoptiformes</taxon>
        <taxon>Oribatida</taxon>
        <taxon>Brachypylina</taxon>
        <taxon>Oppioidea</taxon>
        <taxon>Oppiidae</taxon>
        <taxon>Medioppia</taxon>
    </lineage>
</organism>
<name>A0A7R9L8W1_9ACAR</name>
<evidence type="ECO:0000313" key="1">
    <source>
        <dbReference type="EMBL" id="CAD7637239.1"/>
    </source>
</evidence>
<gene>
    <name evidence="1" type="ORF">OSB1V03_LOCUS16903</name>
</gene>
<reference evidence="1" key="1">
    <citation type="submission" date="2020-11" db="EMBL/GenBank/DDBJ databases">
        <authorList>
            <person name="Tran Van P."/>
        </authorList>
    </citation>
    <scope>NUCLEOTIDE SEQUENCE</scope>
</reference>
<dbReference type="GO" id="GO:0006406">
    <property type="term" value="P:mRNA export from nucleus"/>
    <property type="evidence" value="ECO:0007669"/>
    <property type="project" value="TreeGrafter"/>
</dbReference>
<dbReference type="EMBL" id="CAJPIZ010019498">
    <property type="protein sequence ID" value="CAG2116948.1"/>
    <property type="molecule type" value="Genomic_DNA"/>
</dbReference>
<proteinExistence type="predicted"/>
<accession>A0A7R9L8W1</accession>
<dbReference type="GO" id="GO:0000445">
    <property type="term" value="C:THO complex part of transcription export complex"/>
    <property type="evidence" value="ECO:0007669"/>
    <property type="project" value="TreeGrafter"/>
</dbReference>
<dbReference type="AlphaFoldDB" id="A0A7R9L8W1"/>
<dbReference type="OrthoDB" id="10257415at2759"/>
<evidence type="ECO:0000313" key="2">
    <source>
        <dbReference type="Proteomes" id="UP000759131"/>
    </source>
</evidence>
<dbReference type="EMBL" id="OC874073">
    <property type="protein sequence ID" value="CAD7637239.1"/>
    <property type="molecule type" value="Genomic_DNA"/>
</dbReference>
<dbReference type="PANTHER" id="PTHR13265">
    <property type="entry name" value="THO COMPLEX SUBUNIT 1"/>
    <property type="match status" value="1"/>
</dbReference>
<sequence length="191" mass="21987">MSKNADLIDICNTVSKWINRSLIPEPDITGLADICDLNKYDEKYSAEDLKTVVDTAFKQKSQQFNNETELQFENYENLLSLVIMVAKHGSCSGGLPINLLADIFDCRTLDECQQLFILIENKVDVWKEECFFKNVKNQLLRSCNDLLRRLSRSQNTVFCGRILVFLARFFPLFERSGLNLNSDFNHENATT</sequence>
<dbReference type="Proteomes" id="UP000759131">
    <property type="component" value="Unassembled WGS sequence"/>
</dbReference>
<dbReference type="InterPro" id="IPR021861">
    <property type="entry name" value="THO_THOC1"/>
</dbReference>
<keyword evidence="2" id="KW-1185">Reference proteome</keyword>
<dbReference type="PANTHER" id="PTHR13265:SF0">
    <property type="entry name" value="HPR1"/>
    <property type="match status" value="1"/>
</dbReference>